<gene>
    <name evidence="8" type="ORF">NCGR_LOCUS4195</name>
</gene>
<dbReference type="GO" id="GO:0008270">
    <property type="term" value="F:zinc ion binding"/>
    <property type="evidence" value="ECO:0007669"/>
    <property type="project" value="UniProtKB-KW"/>
</dbReference>
<evidence type="ECO:0000256" key="5">
    <source>
        <dbReference type="SAM" id="Coils"/>
    </source>
</evidence>
<dbReference type="Pfam" id="PF04937">
    <property type="entry name" value="DUF659"/>
    <property type="match status" value="1"/>
</dbReference>
<protein>
    <recommendedName>
        <fullName evidence="7">BED-type domain-containing protein</fullName>
    </recommendedName>
</protein>
<dbReference type="AlphaFoldDB" id="A0A811MLW0"/>
<reference evidence="8" key="1">
    <citation type="submission" date="2020-10" db="EMBL/GenBank/DDBJ databases">
        <authorList>
            <person name="Han B."/>
            <person name="Lu T."/>
            <person name="Zhao Q."/>
            <person name="Huang X."/>
            <person name="Zhao Y."/>
        </authorList>
    </citation>
    <scope>NUCLEOTIDE SEQUENCE</scope>
</reference>
<name>A0A811MLW0_9POAL</name>
<evidence type="ECO:0000313" key="8">
    <source>
        <dbReference type="EMBL" id="CAD6206491.1"/>
    </source>
</evidence>
<dbReference type="InterPro" id="IPR012337">
    <property type="entry name" value="RNaseH-like_sf"/>
</dbReference>
<dbReference type="SUPFAM" id="SSF53098">
    <property type="entry name" value="Ribonuclease H-like"/>
    <property type="match status" value="1"/>
</dbReference>
<evidence type="ECO:0000256" key="6">
    <source>
        <dbReference type="SAM" id="MobiDB-lite"/>
    </source>
</evidence>
<dbReference type="Proteomes" id="UP000604825">
    <property type="component" value="Unassembled WGS sequence"/>
</dbReference>
<dbReference type="EMBL" id="CAJGYO010000001">
    <property type="protein sequence ID" value="CAD6206491.1"/>
    <property type="molecule type" value="Genomic_DNA"/>
</dbReference>
<keyword evidence="3" id="KW-0862">Zinc</keyword>
<organism evidence="8 9">
    <name type="scientific">Miscanthus lutarioriparius</name>
    <dbReference type="NCBI Taxonomy" id="422564"/>
    <lineage>
        <taxon>Eukaryota</taxon>
        <taxon>Viridiplantae</taxon>
        <taxon>Streptophyta</taxon>
        <taxon>Embryophyta</taxon>
        <taxon>Tracheophyta</taxon>
        <taxon>Spermatophyta</taxon>
        <taxon>Magnoliopsida</taxon>
        <taxon>Liliopsida</taxon>
        <taxon>Poales</taxon>
        <taxon>Poaceae</taxon>
        <taxon>PACMAD clade</taxon>
        <taxon>Panicoideae</taxon>
        <taxon>Andropogonodae</taxon>
        <taxon>Andropogoneae</taxon>
        <taxon>Saccharinae</taxon>
        <taxon>Miscanthus</taxon>
    </lineage>
</organism>
<feature type="domain" description="BED-type" evidence="7">
    <location>
        <begin position="24"/>
        <end position="85"/>
    </location>
</feature>
<evidence type="ECO:0000256" key="4">
    <source>
        <dbReference type="PROSITE-ProRule" id="PRU00027"/>
    </source>
</evidence>
<keyword evidence="9" id="KW-1185">Reference proteome</keyword>
<comment type="caution">
    <text evidence="8">The sequence shown here is derived from an EMBL/GenBank/DDBJ whole genome shotgun (WGS) entry which is preliminary data.</text>
</comment>
<dbReference type="GO" id="GO:0003677">
    <property type="term" value="F:DNA binding"/>
    <property type="evidence" value="ECO:0007669"/>
    <property type="project" value="InterPro"/>
</dbReference>
<evidence type="ECO:0000313" key="9">
    <source>
        <dbReference type="Proteomes" id="UP000604825"/>
    </source>
</evidence>
<feature type="region of interest" description="Disordered" evidence="6">
    <location>
        <begin position="1"/>
        <end position="20"/>
    </location>
</feature>
<keyword evidence="5" id="KW-0175">Coiled coil</keyword>
<keyword evidence="2 4" id="KW-0863">Zinc-finger</keyword>
<dbReference type="InterPro" id="IPR003656">
    <property type="entry name" value="Znf_BED"/>
</dbReference>
<evidence type="ECO:0000259" key="7">
    <source>
        <dbReference type="PROSITE" id="PS50808"/>
    </source>
</evidence>
<dbReference type="PANTHER" id="PTHR32166:SF74">
    <property type="entry name" value="OS05G0256350 PROTEIN"/>
    <property type="match status" value="1"/>
</dbReference>
<evidence type="ECO:0000256" key="2">
    <source>
        <dbReference type="ARBA" id="ARBA00022771"/>
    </source>
</evidence>
<evidence type="ECO:0000256" key="1">
    <source>
        <dbReference type="ARBA" id="ARBA00022723"/>
    </source>
</evidence>
<dbReference type="InterPro" id="IPR007021">
    <property type="entry name" value="DUF659"/>
</dbReference>
<dbReference type="PANTHER" id="PTHR32166">
    <property type="entry name" value="OSJNBA0013A04.12 PROTEIN"/>
    <property type="match status" value="1"/>
</dbReference>
<dbReference type="PROSITE" id="PS50808">
    <property type="entry name" value="ZF_BED"/>
    <property type="match status" value="1"/>
</dbReference>
<keyword evidence="1" id="KW-0479">Metal-binding</keyword>
<sequence>MSTEQGVSAPDATGTKATDLLKRNSDDVGWDYGWDYGVLVDASNKDKVKCKLCDKEIRGGIHRLKEHLAHEGKNVKKCTARTPQAMEAKEKCKKALADAKRKRKEKTVRELEIRGEVHVSRVRIDSDEVTCVGSSEPHKLGPIDKWTRAIDPKATKSDSLKQQQLNKELWKERINEVHKYIARWAYTHGLVPPTQDALRGKLLEEGYERTKSLLQEHEAEKMKNGCSIMTDAWSDRKRRSILNLCTNCADGTSFISSMEMSHVSHTSEVIFDLVDKAIEEIGPDNVVQVVTDNASNNMGAKRLLEEKRPHIFWTSCAAHTINLMLQGIGNMTRFKKVVDQAKTFTIFVYGHTRALECLRYFTEGKKAVRPGVTRFASNFLTLSSMQEKKDQLRKMVVHSRWDSLKDVKSKKRKEATATILSLSFWKDVKLTLIVFEPLVKVLRLVDRDVRPSMGFLYGELLKAKRQIKEAFGNVEARFKDVIAVIDKKMNGRLDSPLHLTAYLLNPHYSYSDPSIFDQPKISEGFIACVEKFYYHNEDMQHQATNIELKKFQNREGPFSKKLAKNFENFDYNPEVFFYFSIMVETIHTKKRNRLTTTRLNKLVYIQFNSKLLSKREKIKSNKINDVLLSSDTTEAQGFLQEGGDDCALADFRDGEKDEMEGTGIPWSVIGETVGADEQLAA</sequence>
<proteinExistence type="predicted"/>
<accession>A0A811MLW0</accession>
<dbReference type="OrthoDB" id="641895at2759"/>
<feature type="coiled-coil region" evidence="5">
    <location>
        <begin position="85"/>
        <end position="114"/>
    </location>
</feature>
<evidence type="ECO:0000256" key="3">
    <source>
        <dbReference type="ARBA" id="ARBA00022833"/>
    </source>
</evidence>